<dbReference type="InterPro" id="IPR039421">
    <property type="entry name" value="Type_1_exporter"/>
</dbReference>
<dbReference type="SUPFAM" id="SSF52540">
    <property type="entry name" value="P-loop containing nucleoside triphosphate hydrolases"/>
    <property type="match status" value="1"/>
</dbReference>
<dbReference type="Pfam" id="PF00005">
    <property type="entry name" value="ABC_tran"/>
    <property type="match status" value="1"/>
</dbReference>
<evidence type="ECO:0000256" key="3">
    <source>
        <dbReference type="ARBA" id="ARBA00022741"/>
    </source>
</evidence>
<proteinExistence type="predicted"/>
<feature type="transmembrane region" description="Helical" evidence="7">
    <location>
        <begin position="157"/>
        <end position="176"/>
    </location>
</feature>
<keyword evidence="2 7" id="KW-0812">Transmembrane</keyword>
<dbReference type="SUPFAM" id="SSF90123">
    <property type="entry name" value="ABC transporter transmembrane region"/>
    <property type="match status" value="1"/>
</dbReference>
<organism evidence="9 10">
    <name type="scientific">Eisenbergiella massiliensis</name>
    <dbReference type="NCBI Taxonomy" id="1720294"/>
    <lineage>
        <taxon>Bacteria</taxon>
        <taxon>Bacillati</taxon>
        <taxon>Bacillota</taxon>
        <taxon>Clostridia</taxon>
        <taxon>Lachnospirales</taxon>
        <taxon>Lachnospiraceae</taxon>
        <taxon>Eisenbergiella</taxon>
    </lineage>
</organism>
<dbReference type="GO" id="GO:0016887">
    <property type="term" value="F:ATP hydrolysis activity"/>
    <property type="evidence" value="ECO:0007669"/>
    <property type="project" value="InterPro"/>
</dbReference>
<evidence type="ECO:0000256" key="2">
    <source>
        <dbReference type="ARBA" id="ARBA00022692"/>
    </source>
</evidence>
<dbReference type="Gene3D" id="3.40.50.300">
    <property type="entry name" value="P-loop containing nucleotide triphosphate hydrolases"/>
    <property type="match status" value="1"/>
</dbReference>
<dbReference type="PANTHER" id="PTHR24221:SF646">
    <property type="entry name" value="HAEMOLYSIN SECRETION ATP-BINDING PROTEIN"/>
    <property type="match status" value="1"/>
</dbReference>
<gene>
    <name evidence="9" type="ORF">DXC51_13155</name>
</gene>
<reference evidence="9" key="1">
    <citation type="submission" date="2018-08" db="EMBL/GenBank/DDBJ databases">
        <title>A genome reference for cultivated species of the human gut microbiota.</title>
        <authorList>
            <person name="Zou Y."/>
            <person name="Xue W."/>
            <person name="Luo G."/>
        </authorList>
    </citation>
    <scope>NUCLEOTIDE SEQUENCE [LARGE SCALE GENOMIC DNA]</scope>
    <source>
        <strain evidence="9">TF05-5AC</strain>
    </source>
</reference>
<dbReference type="SMART" id="SM00382">
    <property type="entry name" value="AAA"/>
    <property type="match status" value="1"/>
</dbReference>
<accession>A0A3E3I3S3</accession>
<evidence type="ECO:0000256" key="6">
    <source>
        <dbReference type="ARBA" id="ARBA00023136"/>
    </source>
</evidence>
<feature type="transmembrane region" description="Helical" evidence="7">
    <location>
        <begin position="286"/>
        <end position="307"/>
    </location>
</feature>
<evidence type="ECO:0000256" key="1">
    <source>
        <dbReference type="ARBA" id="ARBA00004651"/>
    </source>
</evidence>
<feature type="transmembrane region" description="Helical" evidence="7">
    <location>
        <begin position="39"/>
        <end position="57"/>
    </location>
</feature>
<dbReference type="PROSITE" id="PS00211">
    <property type="entry name" value="ABC_TRANSPORTER_1"/>
    <property type="match status" value="1"/>
</dbReference>
<dbReference type="InterPro" id="IPR027417">
    <property type="entry name" value="P-loop_NTPase"/>
</dbReference>
<evidence type="ECO:0000313" key="10">
    <source>
        <dbReference type="Proteomes" id="UP000260812"/>
    </source>
</evidence>
<keyword evidence="10" id="KW-1185">Reference proteome</keyword>
<dbReference type="GO" id="GO:0005524">
    <property type="term" value="F:ATP binding"/>
    <property type="evidence" value="ECO:0007669"/>
    <property type="project" value="UniProtKB-KW"/>
</dbReference>
<dbReference type="InterPro" id="IPR036640">
    <property type="entry name" value="ABC1_TM_sf"/>
</dbReference>
<evidence type="ECO:0000256" key="5">
    <source>
        <dbReference type="ARBA" id="ARBA00022989"/>
    </source>
</evidence>
<dbReference type="AlphaFoldDB" id="A0A3E3I3S3"/>
<dbReference type="GO" id="GO:0034040">
    <property type="term" value="F:ATPase-coupled lipid transmembrane transporter activity"/>
    <property type="evidence" value="ECO:0007669"/>
    <property type="project" value="TreeGrafter"/>
</dbReference>
<comment type="subcellular location">
    <subcellularLocation>
        <location evidence="1">Cell membrane</location>
        <topology evidence="1">Multi-pass membrane protein</topology>
    </subcellularLocation>
</comment>
<feature type="transmembrane region" description="Helical" evidence="7">
    <location>
        <begin position="77"/>
        <end position="95"/>
    </location>
</feature>
<protein>
    <submittedName>
        <fullName evidence="9">ABC transporter ATP-binding protein</fullName>
    </submittedName>
</protein>
<dbReference type="Proteomes" id="UP000260812">
    <property type="component" value="Unassembled WGS sequence"/>
</dbReference>
<keyword evidence="4 9" id="KW-0067">ATP-binding</keyword>
<dbReference type="InterPro" id="IPR003593">
    <property type="entry name" value="AAA+_ATPase"/>
</dbReference>
<feature type="transmembrane region" description="Helical" evidence="7">
    <location>
        <begin position="182"/>
        <end position="202"/>
    </location>
</feature>
<dbReference type="GO" id="GO:0005886">
    <property type="term" value="C:plasma membrane"/>
    <property type="evidence" value="ECO:0007669"/>
    <property type="project" value="UniProtKB-SubCell"/>
</dbReference>
<name>A0A3E3I3S3_9FIRM</name>
<evidence type="ECO:0000256" key="7">
    <source>
        <dbReference type="SAM" id="Phobius"/>
    </source>
</evidence>
<keyword evidence="5 7" id="KW-1133">Transmembrane helix</keyword>
<comment type="caution">
    <text evidence="9">The sequence shown here is derived from an EMBL/GenBank/DDBJ whole genome shotgun (WGS) entry which is preliminary data.</text>
</comment>
<dbReference type="Gene3D" id="1.20.1560.10">
    <property type="entry name" value="ABC transporter type 1, transmembrane domain"/>
    <property type="match status" value="1"/>
</dbReference>
<dbReference type="InterPro" id="IPR017871">
    <property type="entry name" value="ABC_transporter-like_CS"/>
</dbReference>
<keyword evidence="3" id="KW-0547">Nucleotide-binding</keyword>
<evidence type="ECO:0000313" key="9">
    <source>
        <dbReference type="EMBL" id="RGE59749.1"/>
    </source>
</evidence>
<keyword evidence="6 7" id="KW-0472">Membrane</keyword>
<dbReference type="InterPro" id="IPR003439">
    <property type="entry name" value="ABC_transporter-like_ATP-bd"/>
</dbReference>
<evidence type="ECO:0000256" key="4">
    <source>
        <dbReference type="ARBA" id="ARBA00022840"/>
    </source>
</evidence>
<evidence type="ECO:0000259" key="8">
    <source>
        <dbReference type="PROSITE" id="PS50893"/>
    </source>
</evidence>
<dbReference type="PANTHER" id="PTHR24221">
    <property type="entry name" value="ATP-BINDING CASSETTE SUB-FAMILY B"/>
    <property type="match status" value="1"/>
</dbReference>
<feature type="domain" description="ABC transporter" evidence="8">
    <location>
        <begin position="363"/>
        <end position="603"/>
    </location>
</feature>
<dbReference type="PROSITE" id="PS50893">
    <property type="entry name" value="ABC_TRANSPORTER_2"/>
    <property type="match status" value="1"/>
</dbReference>
<sequence>MEANQRMSSEDKRNPADKKYSFVSNALFHWKELFVREPAVAACTIALTAVGTALPLMNARLPKMVLKGLEEHWDFPVFFGRLSVLILLLAAAGMLKEGITAYVDGMRGPFEDAYNLRLLKKRLTVDYDILESRKFNDDAYAIYDSLYRNQAEMKHCILIWQQFLLAVVGLVIYGSILLEESVFLLGMVLLPTVLTFFLRGGAQQKDRKLRRSAEEANRKMQYVESKAGDFSAGKDIRIFDLSGWLMGIYRKERNSSEKYVKEWENGYLAANICDALLCFIRDMSAYFFLIIQIVQGKMAVSDFVWYMPLVGSCQQACQGLLEMGERLGKLNLDYARLRAFLDENDGDTFRGRKKEKKQGAVSVEFCHTGFTYPGSEKPTLQNLNFTIRAGEKIAMVGLNGAGKTTLVKLLCGLYKPTEGEIRIDGKAIGDYEKESYYGLISSVFQNVQLLPLTIAENVSSGTKENMDREKVINCLKLAGLWEKIEDFPDKENTSLGKGIQKNAVGLSGGEQQKLWMARAFYKEAPLLILDEPTAALDPLAEQEVYEKYVRMSEGRTSLFISHRLSSTRFCDRILFMENGSILEEGSHEQLLASGGAYARLFGIQSRYYQKECMGQEVQRDALAAE</sequence>
<dbReference type="EMBL" id="QVLV01000008">
    <property type="protein sequence ID" value="RGE59749.1"/>
    <property type="molecule type" value="Genomic_DNA"/>
</dbReference>